<dbReference type="EMBL" id="JAKZHW010000001">
    <property type="protein sequence ID" value="MCH8615032.1"/>
    <property type="molecule type" value="Genomic_DNA"/>
</dbReference>
<dbReference type="NCBIfam" id="TIGR02595">
    <property type="entry name" value="PEP_CTERM"/>
    <property type="match status" value="1"/>
</dbReference>
<evidence type="ECO:0000256" key="1">
    <source>
        <dbReference type="SAM" id="SignalP"/>
    </source>
</evidence>
<sequence>MKKLLTALAGISALAMATPSYADVTITFNSTNPVPGNNDFAGNLAGLGLTQFTTTGATITLNEDAQILFEFLGSESGFDDTFYTTGAMPNLSYTETSAPPGENHFAAPITIGADQLFAGNLWSFLNFSSSGPGADATIGDDGFGIFLGPNAASGFNTNVFYLGYDDQINQQDDNHDDFIVRATVLPEPGTWAMMLFGFGAAGVALRRSRKPALAQLA</sequence>
<protein>
    <submittedName>
        <fullName evidence="3">PEPxxWA-CTERM sorting domain-containing protein</fullName>
    </submittedName>
</protein>
<reference evidence="3 4" key="1">
    <citation type="submission" date="2022-03" db="EMBL/GenBank/DDBJ databases">
        <authorList>
            <person name="Jo J.-H."/>
            <person name="Im W.-T."/>
        </authorList>
    </citation>
    <scope>NUCLEOTIDE SEQUENCE [LARGE SCALE GENOMIC DNA]</scope>
    <source>
        <strain evidence="3 4">SM33</strain>
    </source>
</reference>
<evidence type="ECO:0000313" key="3">
    <source>
        <dbReference type="EMBL" id="MCH8615032.1"/>
    </source>
</evidence>
<gene>
    <name evidence="3" type="ORF">LZ016_02780</name>
</gene>
<evidence type="ECO:0000259" key="2">
    <source>
        <dbReference type="Pfam" id="PF07589"/>
    </source>
</evidence>
<accession>A0ABS9VKU0</accession>
<feature type="chain" id="PRO_5047449962" evidence="1">
    <location>
        <begin position="23"/>
        <end position="217"/>
    </location>
</feature>
<keyword evidence="4" id="KW-1185">Reference proteome</keyword>
<dbReference type="NCBIfam" id="NF035944">
    <property type="entry name" value="PEPxxWA-CTERM"/>
    <property type="match status" value="1"/>
</dbReference>
<dbReference type="InterPro" id="IPR013424">
    <property type="entry name" value="Ice-binding_C"/>
</dbReference>
<proteinExistence type="predicted"/>
<comment type="caution">
    <text evidence="3">The sequence shown here is derived from an EMBL/GenBank/DDBJ whole genome shotgun (WGS) entry which is preliminary data.</text>
</comment>
<evidence type="ECO:0000313" key="4">
    <source>
        <dbReference type="Proteomes" id="UP001203058"/>
    </source>
</evidence>
<feature type="signal peptide" evidence="1">
    <location>
        <begin position="1"/>
        <end position="22"/>
    </location>
</feature>
<feature type="domain" description="Ice-binding protein C-terminal" evidence="2">
    <location>
        <begin position="186"/>
        <end position="207"/>
    </location>
</feature>
<name>A0ABS9VKU0_9SPHN</name>
<dbReference type="Pfam" id="PF07589">
    <property type="entry name" value="PEP-CTERM"/>
    <property type="match status" value="1"/>
</dbReference>
<keyword evidence="1" id="KW-0732">Signal</keyword>
<organism evidence="3 4">
    <name type="scientific">Sphingomonas telluris</name>
    <dbReference type="NCBI Taxonomy" id="2907998"/>
    <lineage>
        <taxon>Bacteria</taxon>
        <taxon>Pseudomonadati</taxon>
        <taxon>Pseudomonadota</taxon>
        <taxon>Alphaproteobacteria</taxon>
        <taxon>Sphingomonadales</taxon>
        <taxon>Sphingomonadaceae</taxon>
        <taxon>Sphingomonas</taxon>
    </lineage>
</organism>
<dbReference type="RefSeq" id="WP_241445708.1">
    <property type="nucleotide sequence ID" value="NZ_JAKZHW010000001.1"/>
</dbReference>
<dbReference type="Proteomes" id="UP001203058">
    <property type="component" value="Unassembled WGS sequence"/>
</dbReference>